<dbReference type="EMBL" id="JGYN01000021">
    <property type="protein sequence ID" value="KFI49651.1"/>
    <property type="molecule type" value="Genomic_DNA"/>
</dbReference>
<dbReference type="PANTHER" id="PTHR36836:SF1">
    <property type="entry name" value="COLANIC ACID BIOSYNTHESIS PROTEIN WCAK"/>
    <property type="match status" value="1"/>
</dbReference>
<keyword evidence="2" id="KW-0808">Transferase</keyword>
<protein>
    <submittedName>
        <fullName evidence="2">Polysaccharide pyruvyl transferase</fullName>
    </submittedName>
</protein>
<dbReference type="InterPro" id="IPR007345">
    <property type="entry name" value="Polysacch_pyruvyl_Trfase"/>
</dbReference>
<feature type="domain" description="Polysaccharide pyruvyl transferase" evidence="1">
    <location>
        <begin position="15"/>
        <end position="366"/>
    </location>
</feature>
<evidence type="ECO:0000313" key="2">
    <source>
        <dbReference type="EMBL" id="KFI49651.1"/>
    </source>
</evidence>
<gene>
    <name evidence="2" type="ORF">BBIA_1184</name>
</gene>
<dbReference type="AlphaFoldDB" id="A0A086ZT01"/>
<reference evidence="2 3" key="1">
    <citation type="submission" date="2014-03" db="EMBL/GenBank/DDBJ databases">
        <title>Genomics of Bifidobacteria.</title>
        <authorList>
            <person name="Ventura M."/>
            <person name="Milani C."/>
            <person name="Lugli G.A."/>
        </authorList>
    </citation>
    <scope>NUCLEOTIDE SEQUENCE [LARGE SCALE GENOMIC DNA]</scope>
    <source>
        <strain evidence="2 3">DSM 23969</strain>
    </source>
</reference>
<keyword evidence="3" id="KW-1185">Reference proteome</keyword>
<dbReference type="Pfam" id="PF04230">
    <property type="entry name" value="PS_pyruv_trans"/>
    <property type="match status" value="1"/>
</dbReference>
<evidence type="ECO:0000259" key="1">
    <source>
        <dbReference type="Pfam" id="PF04230"/>
    </source>
</evidence>
<dbReference type="OrthoDB" id="7054481at2"/>
<organism evidence="2 3">
    <name type="scientific">Bifidobacterium biavatii DSM 23969</name>
    <dbReference type="NCBI Taxonomy" id="1437608"/>
    <lineage>
        <taxon>Bacteria</taxon>
        <taxon>Bacillati</taxon>
        <taxon>Actinomycetota</taxon>
        <taxon>Actinomycetes</taxon>
        <taxon>Bifidobacteriales</taxon>
        <taxon>Bifidobacteriaceae</taxon>
        <taxon>Bifidobacterium</taxon>
    </lineage>
</organism>
<dbReference type="RefSeq" id="WP_033494524.1">
    <property type="nucleotide sequence ID" value="NZ_JDUU01000018.1"/>
</dbReference>
<dbReference type="eggNOG" id="COG2327">
    <property type="taxonomic scope" value="Bacteria"/>
</dbReference>
<evidence type="ECO:0000313" key="3">
    <source>
        <dbReference type="Proteomes" id="UP000029108"/>
    </source>
</evidence>
<dbReference type="GO" id="GO:0016740">
    <property type="term" value="F:transferase activity"/>
    <property type="evidence" value="ECO:0007669"/>
    <property type="project" value="UniProtKB-KW"/>
</dbReference>
<proteinExistence type="predicted"/>
<name>A0A086ZT01_9BIFI</name>
<accession>A0A086ZT01</accession>
<dbReference type="SUPFAM" id="SSF53756">
    <property type="entry name" value="UDP-Glycosyltransferase/glycogen phosphorylase"/>
    <property type="match status" value="1"/>
</dbReference>
<comment type="caution">
    <text evidence="2">The sequence shown here is derived from an EMBL/GenBank/DDBJ whole genome shotgun (WGS) entry which is preliminary data.</text>
</comment>
<dbReference type="Proteomes" id="UP000029108">
    <property type="component" value="Unassembled WGS sequence"/>
</dbReference>
<dbReference type="STRING" id="1437608.GCA_000771645_00797"/>
<dbReference type="PANTHER" id="PTHR36836">
    <property type="entry name" value="COLANIC ACID BIOSYNTHESIS PROTEIN WCAK"/>
    <property type="match status" value="1"/>
</dbReference>
<sequence>MPDTYVIVPGCSDLNRGDQALAWETREVAQDAGFFGKYAIVSETNEPVAQTRRQGFDSIAPVLEHPSRLFKNKQNMEYTKALKIKWGIVAIGDFLRSLMLLSPITRGVGLALSSKRNRESFNAIKSAKAVFMKGGGLIQTYGGLSSTYSAYFWVFHMKLAISLGIPVYIMPNSFGPFKGPFVKSIVRSLFKQCRLVTAREEFSQEMVRKDLGISIPLFPDLAFYLKRSQRMSKKDVAKHYDLPNDRKWVAITARPYRFPGSDNPEADYVHYKESLIEFAEWLYASGYMPVFIEHTLAVNAHENDGACIREIIQHLNPMHYRFISDPDLNCRDLKAIYSFCDYTVGTRFHSVVFSLSEGTPSIAISYVGNKATGIMHDIGLSDYVLSIRDISSDSLKSRFSKLVNNEEAVLKKVDDYKTRCTARRQQLITLMQQA</sequence>